<evidence type="ECO:0000256" key="6">
    <source>
        <dbReference type="ARBA" id="ARBA00022793"/>
    </source>
</evidence>
<evidence type="ECO:0000256" key="3">
    <source>
        <dbReference type="ARBA" id="ARBA00007106"/>
    </source>
</evidence>
<evidence type="ECO:0000256" key="8">
    <source>
        <dbReference type="ARBA" id="ARBA00023239"/>
    </source>
</evidence>
<dbReference type="UniPathway" id="UPA00626">
    <property type="reaction ID" value="UER00678"/>
</dbReference>
<protein>
    <recommendedName>
        <fullName evidence="5 9">Alpha-acetolactate decarboxylase</fullName>
        <ecNumber evidence="4 9">4.1.1.5</ecNumber>
    </recommendedName>
</protein>
<dbReference type="AlphaFoldDB" id="F8F472"/>
<keyword evidence="8 9" id="KW-0456">Lyase</keyword>
<dbReference type="Proteomes" id="UP000000503">
    <property type="component" value="Chromosome"/>
</dbReference>
<accession>F8F472</accession>
<dbReference type="NCBIfam" id="TIGR01252">
    <property type="entry name" value="acetolac_decarb"/>
    <property type="match status" value="1"/>
</dbReference>
<keyword evidence="6 9" id="KW-0210">Decarboxylase</keyword>
<dbReference type="GO" id="GO:0045151">
    <property type="term" value="P:acetoin biosynthetic process"/>
    <property type="evidence" value="ECO:0007669"/>
    <property type="project" value="UniProtKB-UniRule"/>
</dbReference>
<dbReference type="PIRSF" id="PIRSF001332">
    <property type="entry name" value="Acetolac_decarb"/>
    <property type="match status" value="1"/>
</dbReference>
<dbReference type="CDD" id="cd17299">
    <property type="entry name" value="acetolactate_decarboxylase"/>
    <property type="match status" value="1"/>
</dbReference>
<dbReference type="GO" id="GO:0047605">
    <property type="term" value="F:acetolactate decarboxylase activity"/>
    <property type="evidence" value="ECO:0007669"/>
    <property type="project" value="UniProtKB-UniRule"/>
</dbReference>
<dbReference type="HOGENOM" id="CLU_072561_0_0_12"/>
<evidence type="ECO:0000256" key="7">
    <source>
        <dbReference type="ARBA" id="ARBA00023061"/>
    </source>
</evidence>
<evidence type="ECO:0000256" key="2">
    <source>
        <dbReference type="ARBA" id="ARBA00005170"/>
    </source>
</evidence>
<dbReference type="EMBL" id="CP002868">
    <property type="protein sequence ID" value="AEJ20519.1"/>
    <property type="molecule type" value="Genomic_DNA"/>
</dbReference>
<dbReference type="PANTHER" id="PTHR35524:SF1">
    <property type="entry name" value="ALPHA-ACETOLACTATE DECARBOXYLASE"/>
    <property type="match status" value="1"/>
</dbReference>
<organism evidence="10 11">
    <name type="scientific">Gracilinema caldarium (strain ATCC 51460 / DSM 7334 / H1)</name>
    <name type="common">Treponema caldarium</name>
    <dbReference type="NCBI Taxonomy" id="744872"/>
    <lineage>
        <taxon>Bacteria</taxon>
        <taxon>Pseudomonadati</taxon>
        <taxon>Spirochaetota</taxon>
        <taxon>Spirochaetia</taxon>
        <taxon>Spirochaetales</taxon>
        <taxon>Breznakiellaceae</taxon>
        <taxon>Gracilinema</taxon>
    </lineage>
</organism>
<evidence type="ECO:0000256" key="9">
    <source>
        <dbReference type="PIRNR" id="PIRNR001332"/>
    </source>
</evidence>
<dbReference type="RefSeq" id="WP_013969800.1">
    <property type="nucleotide sequence ID" value="NC_015732.1"/>
</dbReference>
<dbReference type="KEGG" id="scd:Spica_2410"/>
<evidence type="ECO:0000256" key="4">
    <source>
        <dbReference type="ARBA" id="ARBA00013204"/>
    </source>
</evidence>
<comment type="catalytic activity">
    <reaction evidence="1 9">
        <text>(2S)-2-acetolactate + H(+) = (R)-acetoin + CO2</text>
        <dbReference type="Rhea" id="RHEA:21580"/>
        <dbReference type="ChEBI" id="CHEBI:15378"/>
        <dbReference type="ChEBI" id="CHEBI:15686"/>
        <dbReference type="ChEBI" id="CHEBI:16526"/>
        <dbReference type="ChEBI" id="CHEBI:58476"/>
        <dbReference type="EC" id="4.1.1.5"/>
    </reaction>
</comment>
<dbReference type="STRING" id="744872.Spica_2410"/>
<dbReference type="EC" id="4.1.1.5" evidence="4 9"/>
<dbReference type="SUPFAM" id="SSF117856">
    <property type="entry name" value="AF0104/ALDC/Ptd012-like"/>
    <property type="match status" value="1"/>
</dbReference>
<name>F8F472_GRAC1</name>
<dbReference type="eggNOG" id="COG3527">
    <property type="taxonomic scope" value="Bacteria"/>
</dbReference>
<sequence>MRRNIVCILIVLLVGGILFAQNKGDVIYQISTLGALQEGVYDGVETIENLLKYGDTGIGTFDGLDGEMILLNGVCYQVKADGKVYRVAKTVTTPFTAVSFFDTDQRLQVNERIPNLSSLYDKIMSMLPTKNIPYLIKITGPVSYVKTRSVPKQQKPYPRLVEVTKNQPTFEANNIEGTLIGVWLPDYMAGVNMAGFHLHFLSKDLSFGGHLLEIDMSKATIEIDYTYGLQLTLPSKSDFFTTVLKQDKEELKKIEQ</sequence>
<dbReference type="Gene3D" id="3.30.1330.80">
    <property type="entry name" value="Hypothetical protein, similar to alpha- acetolactate decarboxylase, domain 2"/>
    <property type="match status" value="2"/>
</dbReference>
<evidence type="ECO:0000313" key="11">
    <source>
        <dbReference type="Proteomes" id="UP000000503"/>
    </source>
</evidence>
<keyword evidence="7 9" id="KW-0005">Acetoin biosynthesis</keyword>
<keyword evidence="11" id="KW-1185">Reference proteome</keyword>
<proteinExistence type="inferred from homology"/>
<reference evidence="11" key="1">
    <citation type="journal article" date="2013" name="Stand. Genomic Sci.">
        <title>Genome sequence of the thermophilic fresh-water bacterium Spirochaeta caldaria type strain (H1(T)), reclassification of Spirochaeta caldaria, Spirochaeta stenostrepta, and Spirochaeta zuelzerae in the genus Treponema as Treponema caldaria comb. nov., Treponema stenostrepta comb. nov., and Treponema zuelzerae comb. nov., and emendation of the genus Treponema.</title>
        <authorList>
            <person name="Abt B."/>
            <person name="Goker M."/>
            <person name="Scheuner C."/>
            <person name="Han C."/>
            <person name="Lu M."/>
            <person name="Misra M."/>
            <person name="Lapidus A."/>
            <person name="Nolan M."/>
            <person name="Lucas S."/>
            <person name="Hammon N."/>
            <person name="Deshpande S."/>
            <person name="Cheng J.F."/>
            <person name="Tapia R."/>
            <person name="Goodwin L.A."/>
            <person name="Pitluck S."/>
            <person name="Liolios K."/>
            <person name="Pagani I."/>
            <person name="Ivanova N."/>
            <person name="Mavromatis K."/>
            <person name="Mikhailova N."/>
            <person name="Huntemann M."/>
            <person name="Pati A."/>
            <person name="Chen A."/>
            <person name="Palaniappan K."/>
            <person name="Land M."/>
            <person name="Hauser L."/>
            <person name="Jeffries C.D."/>
            <person name="Rohde M."/>
            <person name="Spring S."/>
            <person name="Gronow S."/>
            <person name="Detter J.C."/>
            <person name="Bristow J."/>
            <person name="Eisen J.A."/>
            <person name="Markowitz V."/>
            <person name="Hugenholtz P."/>
            <person name="Kyrpides N.C."/>
            <person name="Woyke T."/>
            <person name="Klenk H.P."/>
        </authorList>
    </citation>
    <scope>NUCLEOTIDE SEQUENCE</scope>
    <source>
        <strain evidence="11">ATCC 51460 / DSM 7334 / H1</strain>
    </source>
</reference>
<comment type="similarity">
    <text evidence="3 9">Belongs to the alpha-acetolactate decarboxylase family.</text>
</comment>
<dbReference type="PANTHER" id="PTHR35524">
    <property type="entry name" value="ALPHA-ACETOLACTATE DECARBOXYLASE"/>
    <property type="match status" value="1"/>
</dbReference>
<evidence type="ECO:0000313" key="10">
    <source>
        <dbReference type="EMBL" id="AEJ20519.1"/>
    </source>
</evidence>
<evidence type="ECO:0000256" key="1">
    <source>
        <dbReference type="ARBA" id="ARBA00001784"/>
    </source>
</evidence>
<gene>
    <name evidence="10" type="ordered locus">Spica_2410</name>
</gene>
<dbReference type="InterPro" id="IPR005128">
    <property type="entry name" value="Acetolactate_a_deCO2ase"/>
</dbReference>
<dbReference type="Pfam" id="PF03306">
    <property type="entry name" value="AAL_decarboxy"/>
    <property type="match status" value="1"/>
</dbReference>
<comment type="pathway">
    <text evidence="2 9">Polyol metabolism; (R,R)-butane-2,3-diol biosynthesis; (R,R)-butane-2,3-diol from pyruvate: step 2/3.</text>
</comment>
<evidence type="ECO:0000256" key="5">
    <source>
        <dbReference type="ARBA" id="ARBA00020164"/>
    </source>
</evidence>